<gene>
    <name evidence="2" type="ORF">I303_04853</name>
    <name evidence="3" type="ORF">I303_104169</name>
</gene>
<dbReference type="Proteomes" id="UP000078595">
    <property type="component" value="Chromosome 5"/>
</dbReference>
<protein>
    <submittedName>
        <fullName evidence="2">Uncharacterized protein</fullName>
    </submittedName>
</protein>
<feature type="region of interest" description="Disordered" evidence="1">
    <location>
        <begin position="119"/>
        <end position="155"/>
    </location>
</feature>
<sequence>MPYDRFELQNSFVETYAHSGETQRSQLSGMVDLLRNFRDMNPNRLNQLYTTGRLDNYTTAQWLSSADPNGFGTYHHDNREQLARQITHGMSSREQDPHTRRWGWSNNFVQQVHYIRPWPTGPLPGNNSASASSSAAASVQTNQPPLPGIGSFDPKSPYIWNAQESKYEVNPFWDGTTQ</sequence>
<evidence type="ECO:0000313" key="4">
    <source>
        <dbReference type="Proteomes" id="UP000078595"/>
    </source>
</evidence>
<reference evidence="3" key="2">
    <citation type="submission" date="2013-07" db="EMBL/GenBank/DDBJ databases">
        <authorList>
            <consortium name="The Broad Institute Genome Sequencing Platform"/>
            <person name="Cuomo C."/>
            <person name="Litvintseva A."/>
            <person name="Chen Y."/>
            <person name="Heitman J."/>
            <person name="Sun S."/>
            <person name="Springer D."/>
            <person name="Dromer F."/>
            <person name="Young S.K."/>
            <person name="Zeng Q."/>
            <person name="Gargeya S."/>
            <person name="Fitzgerald M."/>
            <person name="Abouelleil A."/>
            <person name="Alvarado L."/>
            <person name="Berlin A.M."/>
            <person name="Chapman S.B."/>
            <person name="Dewar J."/>
            <person name="Goldberg J."/>
            <person name="Griggs A."/>
            <person name="Gujja S."/>
            <person name="Hansen M."/>
            <person name="Howarth C."/>
            <person name="Imamovic A."/>
            <person name="Larimer J."/>
            <person name="McCowan C."/>
            <person name="Murphy C."/>
            <person name="Pearson M."/>
            <person name="Priest M."/>
            <person name="Roberts A."/>
            <person name="Saif S."/>
            <person name="Shea T."/>
            <person name="Sykes S."/>
            <person name="Wortman J."/>
            <person name="Nusbaum C."/>
            <person name="Birren B."/>
        </authorList>
    </citation>
    <scope>NUCLEOTIDE SEQUENCE</scope>
    <source>
        <strain evidence="3">CBS 10117</strain>
    </source>
</reference>
<proteinExistence type="predicted"/>
<feature type="compositionally biased region" description="Low complexity" evidence="1">
    <location>
        <begin position="128"/>
        <end position="138"/>
    </location>
</feature>
<name>A0A1A6A627_9TREE</name>
<dbReference type="VEuPathDB" id="FungiDB:I303_04853"/>
<keyword evidence="4" id="KW-1185">Reference proteome</keyword>
<dbReference type="AlphaFoldDB" id="A0A1A6A627"/>
<dbReference type="KEGG" id="kdj:28968552"/>
<dbReference type="GeneID" id="28968552"/>
<evidence type="ECO:0000313" key="3">
    <source>
        <dbReference type="EMBL" id="WWC61585.1"/>
    </source>
</evidence>
<dbReference type="RefSeq" id="XP_018263359.1">
    <property type="nucleotide sequence ID" value="XM_018408148.1"/>
</dbReference>
<evidence type="ECO:0000313" key="2">
    <source>
        <dbReference type="EMBL" id="OBR85517.1"/>
    </source>
</evidence>
<accession>A0A1A6A627</accession>
<dbReference type="EMBL" id="CP144534">
    <property type="protein sequence ID" value="WWC61585.1"/>
    <property type="molecule type" value="Genomic_DNA"/>
</dbReference>
<organism evidence="2">
    <name type="scientific">Kwoniella dejecticola CBS 10117</name>
    <dbReference type="NCBI Taxonomy" id="1296121"/>
    <lineage>
        <taxon>Eukaryota</taxon>
        <taxon>Fungi</taxon>
        <taxon>Dikarya</taxon>
        <taxon>Basidiomycota</taxon>
        <taxon>Agaricomycotina</taxon>
        <taxon>Tremellomycetes</taxon>
        <taxon>Tremellales</taxon>
        <taxon>Cryptococcaceae</taxon>
        <taxon>Kwoniella</taxon>
    </lineage>
</organism>
<dbReference type="EMBL" id="KI894031">
    <property type="protein sequence ID" value="OBR85517.1"/>
    <property type="molecule type" value="Genomic_DNA"/>
</dbReference>
<evidence type="ECO:0000256" key="1">
    <source>
        <dbReference type="SAM" id="MobiDB-lite"/>
    </source>
</evidence>
<reference evidence="2" key="1">
    <citation type="submission" date="2013-07" db="EMBL/GenBank/DDBJ databases">
        <title>The Genome Sequence of Cryptococcus dejecticola CBS10117.</title>
        <authorList>
            <consortium name="The Broad Institute Genome Sequencing Platform"/>
            <person name="Cuomo C."/>
            <person name="Litvintseva A."/>
            <person name="Chen Y."/>
            <person name="Heitman J."/>
            <person name="Sun S."/>
            <person name="Springer D."/>
            <person name="Dromer F."/>
            <person name="Young S.K."/>
            <person name="Zeng Q."/>
            <person name="Gargeya S."/>
            <person name="Fitzgerald M."/>
            <person name="Abouelleil A."/>
            <person name="Alvarado L."/>
            <person name="Berlin A.M."/>
            <person name="Chapman S.B."/>
            <person name="Dewar J."/>
            <person name="Goldberg J."/>
            <person name="Griggs A."/>
            <person name="Gujja S."/>
            <person name="Hansen M."/>
            <person name="Howarth C."/>
            <person name="Imamovic A."/>
            <person name="Larimer J."/>
            <person name="McCowan C."/>
            <person name="Murphy C."/>
            <person name="Pearson M."/>
            <person name="Priest M."/>
            <person name="Roberts A."/>
            <person name="Saif S."/>
            <person name="Shea T."/>
            <person name="Sykes S."/>
            <person name="Wortman J."/>
            <person name="Nusbaum C."/>
            <person name="Birren B."/>
        </authorList>
    </citation>
    <scope>NUCLEOTIDE SEQUENCE [LARGE SCALE GENOMIC DNA]</scope>
    <source>
        <strain evidence="2">CBS 10117</strain>
    </source>
</reference>
<reference evidence="3" key="3">
    <citation type="submission" date="2024-02" db="EMBL/GenBank/DDBJ databases">
        <title>Comparative genomics of Cryptococcus and Kwoniella reveals pathogenesis evolution and contrasting modes of karyotype evolution via chromosome fusion or intercentromeric recombination.</title>
        <authorList>
            <person name="Coelho M.A."/>
            <person name="David-Palma M."/>
            <person name="Shea T."/>
            <person name="Bowers K."/>
            <person name="McGinley-Smith S."/>
            <person name="Mohammad A.W."/>
            <person name="Gnirke A."/>
            <person name="Yurkov A.M."/>
            <person name="Nowrousian M."/>
            <person name="Sun S."/>
            <person name="Cuomo C.A."/>
            <person name="Heitman J."/>
        </authorList>
    </citation>
    <scope>NUCLEOTIDE SEQUENCE</scope>
    <source>
        <strain evidence="3">CBS 10117</strain>
    </source>
</reference>